<comment type="function">
    <text evidence="2 11">Catalyzes the insertion of molybdate into adenylated molybdopterin with the concomitant release of AMP.</text>
</comment>
<dbReference type="GO" id="GO:0061599">
    <property type="term" value="F:molybdopterin molybdotransferase activity"/>
    <property type="evidence" value="ECO:0007669"/>
    <property type="project" value="UniProtKB-UniRule"/>
</dbReference>
<dbReference type="SMART" id="SM00852">
    <property type="entry name" value="MoCF_biosynth"/>
    <property type="match status" value="1"/>
</dbReference>
<dbReference type="EMBL" id="CP014692">
    <property type="protein sequence ID" value="AQS83664.1"/>
    <property type="molecule type" value="Genomic_DNA"/>
</dbReference>
<comment type="catalytic activity">
    <reaction evidence="10">
        <text>adenylyl-molybdopterin + molybdate = Mo-molybdopterin + AMP + H(+)</text>
        <dbReference type="Rhea" id="RHEA:35047"/>
        <dbReference type="ChEBI" id="CHEBI:15378"/>
        <dbReference type="ChEBI" id="CHEBI:36264"/>
        <dbReference type="ChEBI" id="CHEBI:62727"/>
        <dbReference type="ChEBI" id="CHEBI:71302"/>
        <dbReference type="ChEBI" id="CHEBI:456215"/>
        <dbReference type="EC" id="2.10.1.1"/>
    </reaction>
</comment>
<evidence type="ECO:0000259" key="12">
    <source>
        <dbReference type="SMART" id="SM00852"/>
    </source>
</evidence>
<dbReference type="GO" id="GO:0005829">
    <property type="term" value="C:cytosol"/>
    <property type="evidence" value="ECO:0007669"/>
    <property type="project" value="TreeGrafter"/>
</dbReference>
<evidence type="ECO:0000256" key="4">
    <source>
        <dbReference type="ARBA" id="ARBA00010763"/>
    </source>
</evidence>
<proteinExistence type="inferred from homology"/>
<evidence type="ECO:0000313" key="13">
    <source>
        <dbReference type="EMBL" id="AQS83664.1"/>
    </source>
</evidence>
<comment type="similarity">
    <text evidence="4 11">Belongs to the MoeA family.</text>
</comment>
<feature type="domain" description="MoaB/Mog" evidence="12">
    <location>
        <begin position="174"/>
        <end position="311"/>
    </location>
</feature>
<dbReference type="RefSeq" id="WP_077811694.1">
    <property type="nucleotide sequence ID" value="NZ_CP014692.1"/>
</dbReference>
<gene>
    <name evidence="13" type="ORF">A0U92_01530</name>
</gene>
<dbReference type="InterPro" id="IPR008284">
    <property type="entry name" value="MoCF_biosynth_CS"/>
</dbReference>
<keyword evidence="14" id="KW-1185">Reference proteome</keyword>
<evidence type="ECO:0000256" key="9">
    <source>
        <dbReference type="ARBA" id="ARBA00023150"/>
    </source>
</evidence>
<dbReference type="Pfam" id="PF00994">
    <property type="entry name" value="MoCF_biosynth"/>
    <property type="match status" value="1"/>
</dbReference>
<keyword evidence="5 11" id="KW-0500">Molybdenum</keyword>
<dbReference type="SUPFAM" id="SSF63882">
    <property type="entry name" value="MoeA N-terminal region -like"/>
    <property type="match status" value="1"/>
</dbReference>
<protein>
    <recommendedName>
        <fullName evidence="11">Molybdopterin molybdenumtransferase</fullName>
        <ecNumber evidence="11">2.10.1.1</ecNumber>
    </recommendedName>
</protein>
<dbReference type="eggNOG" id="COG0303">
    <property type="taxonomic scope" value="Bacteria"/>
</dbReference>
<dbReference type="Gene3D" id="3.40.980.10">
    <property type="entry name" value="MoaB/Mog-like domain"/>
    <property type="match status" value="1"/>
</dbReference>
<dbReference type="InterPro" id="IPR036425">
    <property type="entry name" value="MoaB/Mog-like_dom_sf"/>
</dbReference>
<dbReference type="Proteomes" id="UP000188937">
    <property type="component" value="Chromosome"/>
</dbReference>
<organism evidence="13 14">
    <name type="scientific">Acetobacter aceti</name>
    <dbReference type="NCBI Taxonomy" id="435"/>
    <lineage>
        <taxon>Bacteria</taxon>
        <taxon>Pseudomonadati</taxon>
        <taxon>Pseudomonadota</taxon>
        <taxon>Alphaproteobacteria</taxon>
        <taxon>Acetobacterales</taxon>
        <taxon>Acetobacteraceae</taxon>
        <taxon>Acetobacter</taxon>
        <taxon>Acetobacter subgen. Acetobacter</taxon>
    </lineage>
</organism>
<dbReference type="STRING" id="435.A0U92_01530"/>
<dbReference type="Gene3D" id="2.170.190.11">
    <property type="entry name" value="Molybdopterin biosynthesis moea protein, domain 3"/>
    <property type="match status" value="1"/>
</dbReference>
<keyword evidence="6 11" id="KW-0808">Transferase</keyword>
<accession>A0A1U9KCY0</accession>
<keyword evidence="9 11" id="KW-0501">Molybdenum cofactor biosynthesis</keyword>
<dbReference type="Pfam" id="PF03453">
    <property type="entry name" value="MoeA_N"/>
    <property type="match status" value="1"/>
</dbReference>
<dbReference type="UniPathway" id="UPA00344"/>
<evidence type="ECO:0000256" key="8">
    <source>
        <dbReference type="ARBA" id="ARBA00022842"/>
    </source>
</evidence>
<name>A0A1U9KCY0_ACEAC</name>
<dbReference type="InterPro" id="IPR005110">
    <property type="entry name" value="MoeA_linker/N"/>
</dbReference>
<evidence type="ECO:0000256" key="2">
    <source>
        <dbReference type="ARBA" id="ARBA00002901"/>
    </source>
</evidence>
<dbReference type="SUPFAM" id="SSF53218">
    <property type="entry name" value="Molybdenum cofactor biosynthesis proteins"/>
    <property type="match status" value="1"/>
</dbReference>
<dbReference type="OrthoDB" id="9804758at2"/>
<keyword evidence="8 11" id="KW-0460">Magnesium</keyword>
<dbReference type="InterPro" id="IPR036688">
    <property type="entry name" value="MoeA_C_domain_IV_sf"/>
</dbReference>
<evidence type="ECO:0000256" key="11">
    <source>
        <dbReference type="RuleBase" id="RU365090"/>
    </source>
</evidence>
<dbReference type="Gene3D" id="3.90.105.10">
    <property type="entry name" value="Molybdopterin biosynthesis moea protein, domain 2"/>
    <property type="match status" value="1"/>
</dbReference>
<dbReference type="AlphaFoldDB" id="A0A1U9KCY0"/>
<evidence type="ECO:0000256" key="7">
    <source>
        <dbReference type="ARBA" id="ARBA00022723"/>
    </source>
</evidence>
<dbReference type="Pfam" id="PF03454">
    <property type="entry name" value="MoeA_C"/>
    <property type="match status" value="1"/>
</dbReference>
<dbReference type="InterPro" id="IPR038987">
    <property type="entry name" value="MoeA-like"/>
</dbReference>
<dbReference type="PANTHER" id="PTHR10192:SF5">
    <property type="entry name" value="GEPHYRIN"/>
    <property type="match status" value="1"/>
</dbReference>
<dbReference type="FunFam" id="3.40.980.10:FF:000004">
    <property type="entry name" value="Molybdopterin molybdenumtransferase"/>
    <property type="match status" value="1"/>
</dbReference>
<evidence type="ECO:0000256" key="10">
    <source>
        <dbReference type="ARBA" id="ARBA00047317"/>
    </source>
</evidence>
<dbReference type="GO" id="GO:0046872">
    <property type="term" value="F:metal ion binding"/>
    <property type="evidence" value="ECO:0007669"/>
    <property type="project" value="UniProtKB-UniRule"/>
</dbReference>
<comment type="cofactor">
    <cofactor evidence="1 11">
        <name>Mg(2+)</name>
        <dbReference type="ChEBI" id="CHEBI:18420"/>
    </cofactor>
</comment>
<dbReference type="GO" id="GO:0006777">
    <property type="term" value="P:Mo-molybdopterin cofactor biosynthetic process"/>
    <property type="evidence" value="ECO:0007669"/>
    <property type="project" value="UniProtKB-UniRule"/>
</dbReference>
<dbReference type="InterPro" id="IPR005111">
    <property type="entry name" value="MoeA_C_domain_IV"/>
</dbReference>
<sequence length="401" mass="42390">MIEVSEALHRILAALPLLGTETVSLTEACGRISAAPVTARLFNPPADVSSMDGYAVRAADTVEGARLHVIGESPAGHPSDRTVTPGACLRIFTGSLVPTGADAILIQENTTRDGDHIVVTEPVASGRFIRPKGLDFSEGQTVIPVGKKLSARDIGIAAAANCPWITVRRRPRVAILSTGDEIVLPGDIVPPGSIVGSAAFMLAALLRKAGAEPIILPVARDTVDSLTGSTRQLETVDLLLTIGGASVGDYDLVKKALGETGLVTDFWKIAMRPGKPLMFGQMNGTPVIGLPGNPVAAFVCSFVFVLPALRAMSGEITKDDGIESARLASDLPANDQRFDYLRATLSRDEAGVLWAKPFSRQDSSMMAPLADCDALLLRERFAPEAKQGETCRIVRLHGLVD</sequence>
<evidence type="ECO:0000256" key="3">
    <source>
        <dbReference type="ARBA" id="ARBA00005046"/>
    </source>
</evidence>
<evidence type="ECO:0000256" key="5">
    <source>
        <dbReference type="ARBA" id="ARBA00022505"/>
    </source>
</evidence>
<evidence type="ECO:0000256" key="1">
    <source>
        <dbReference type="ARBA" id="ARBA00001946"/>
    </source>
</evidence>
<dbReference type="PROSITE" id="PS01079">
    <property type="entry name" value="MOCF_BIOSYNTHESIS_2"/>
    <property type="match status" value="1"/>
</dbReference>
<dbReference type="InterPro" id="IPR036135">
    <property type="entry name" value="MoeA_linker/N_sf"/>
</dbReference>
<keyword evidence="7 11" id="KW-0479">Metal-binding</keyword>
<reference evidence="13 14" key="1">
    <citation type="submission" date="2016-03" db="EMBL/GenBank/DDBJ databases">
        <title>Acetic acid bacteria sequencing.</title>
        <authorList>
            <person name="Brandt J."/>
            <person name="Jakob F."/>
            <person name="Vogel R.F."/>
        </authorList>
    </citation>
    <scope>NUCLEOTIDE SEQUENCE [LARGE SCALE GENOMIC DNA]</scope>
    <source>
        <strain evidence="13 14">TMW2.1153</strain>
    </source>
</reference>
<dbReference type="InterPro" id="IPR001453">
    <property type="entry name" value="MoaB/Mog_dom"/>
</dbReference>
<evidence type="ECO:0000313" key="14">
    <source>
        <dbReference type="Proteomes" id="UP000188937"/>
    </source>
</evidence>
<dbReference type="EC" id="2.10.1.1" evidence="11"/>
<dbReference type="NCBIfam" id="NF045515">
    <property type="entry name" value="Glp_gephyrin"/>
    <property type="match status" value="1"/>
</dbReference>
<dbReference type="SUPFAM" id="SSF63867">
    <property type="entry name" value="MoeA C-terminal domain-like"/>
    <property type="match status" value="1"/>
</dbReference>
<evidence type="ECO:0000256" key="6">
    <source>
        <dbReference type="ARBA" id="ARBA00022679"/>
    </source>
</evidence>
<dbReference type="Gene3D" id="2.40.340.10">
    <property type="entry name" value="MoeA, C-terminal, domain IV"/>
    <property type="match status" value="1"/>
</dbReference>
<dbReference type="CDD" id="cd00887">
    <property type="entry name" value="MoeA"/>
    <property type="match status" value="1"/>
</dbReference>
<dbReference type="PANTHER" id="PTHR10192">
    <property type="entry name" value="MOLYBDOPTERIN BIOSYNTHESIS PROTEIN"/>
    <property type="match status" value="1"/>
</dbReference>
<comment type="pathway">
    <text evidence="3 11">Cofactor biosynthesis; molybdopterin biosynthesis.</text>
</comment>
<dbReference type="KEGG" id="aace:A0U92_01530"/>